<dbReference type="Gene3D" id="3.60.10.10">
    <property type="entry name" value="Endonuclease/exonuclease/phosphatase"/>
    <property type="match status" value="1"/>
</dbReference>
<evidence type="ECO:0000313" key="1">
    <source>
        <dbReference type="EMBL" id="KAK2161916.1"/>
    </source>
</evidence>
<gene>
    <name evidence="1" type="ORF">NP493_1551g00029</name>
</gene>
<dbReference type="SUPFAM" id="SSF56219">
    <property type="entry name" value="DNase I-like"/>
    <property type="match status" value="1"/>
</dbReference>
<sequence length="211" mass="24148">MILYSGHEEEDAHHTEGVAFTLSHEAQKTLINWEAAGPRIIYASFKTKKENIKLNIIQCYAPTNDKVEETKEDFYNKLQTLCDKLKEKDMTILMGDLNAKLGSENSGVTTETFRLTALQDLLEEGSMDIDTQWQQIKEMWTSTCSDVLGKKKYQQKDWISADTVNKVQLRKERKGANNNRTRAVKATAQEVYTEANRAVKNSVKTDKEKLH</sequence>
<comment type="caution">
    <text evidence="1">The sequence shown here is derived from an EMBL/GenBank/DDBJ whole genome shotgun (WGS) entry which is preliminary data.</text>
</comment>
<name>A0AAD9JZS1_RIDPI</name>
<dbReference type="InterPro" id="IPR036691">
    <property type="entry name" value="Endo/exonu/phosph_ase_sf"/>
</dbReference>
<proteinExistence type="predicted"/>
<protein>
    <recommendedName>
        <fullName evidence="3">Endonuclease/exonuclease/phosphatase domain-containing protein</fullName>
    </recommendedName>
</protein>
<organism evidence="1 2">
    <name type="scientific">Ridgeia piscesae</name>
    <name type="common">Tubeworm</name>
    <dbReference type="NCBI Taxonomy" id="27915"/>
    <lineage>
        <taxon>Eukaryota</taxon>
        <taxon>Metazoa</taxon>
        <taxon>Spiralia</taxon>
        <taxon>Lophotrochozoa</taxon>
        <taxon>Annelida</taxon>
        <taxon>Polychaeta</taxon>
        <taxon>Sedentaria</taxon>
        <taxon>Canalipalpata</taxon>
        <taxon>Sabellida</taxon>
        <taxon>Siboglinidae</taxon>
        <taxon>Ridgeia</taxon>
    </lineage>
</organism>
<dbReference type="Proteomes" id="UP001209878">
    <property type="component" value="Unassembled WGS sequence"/>
</dbReference>
<evidence type="ECO:0000313" key="2">
    <source>
        <dbReference type="Proteomes" id="UP001209878"/>
    </source>
</evidence>
<dbReference type="AlphaFoldDB" id="A0AAD9JZS1"/>
<accession>A0AAD9JZS1</accession>
<evidence type="ECO:0008006" key="3">
    <source>
        <dbReference type="Google" id="ProtNLM"/>
    </source>
</evidence>
<reference evidence="1" key="1">
    <citation type="journal article" date="2023" name="Mol. Biol. Evol.">
        <title>Third-Generation Sequencing Reveals the Adaptive Role of the Epigenome in Three Deep-Sea Polychaetes.</title>
        <authorList>
            <person name="Perez M."/>
            <person name="Aroh O."/>
            <person name="Sun Y."/>
            <person name="Lan Y."/>
            <person name="Juniper S.K."/>
            <person name="Young C.R."/>
            <person name="Angers B."/>
            <person name="Qian P.Y."/>
        </authorList>
    </citation>
    <scope>NUCLEOTIDE SEQUENCE</scope>
    <source>
        <strain evidence="1">R07B-5</strain>
    </source>
</reference>
<keyword evidence="2" id="KW-1185">Reference proteome</keyword>
<dbReference type="EMBL" id="JAODUO010001552">
    <property type="protein sequence ID" value="KAK2161916.1"/>
    <property type="molecule type" value="Genomic_DNA"/>
</dbReference>